<keyword evidence="5" id="KW-1185">Reference proteome</keyword>
<organism evidence="4 5">
    <name type="scientific">Chitinophaga agri</name>
    <dbReference type="NCBI Taxonomy" id="2703787"/>
    <lineage>
        <taxon>Bacteria</taxon>
        <taxon>Pseudomonadati</taxon>
        <taxon>Bacteroidota</taxon>
        <taxon>Chitinophagia</taxon>
        <taxon>Chitinophagales</taxon>
        <taxon>Chitinophagaceae</taxon>
        <taxon>Chitinophaga</taxon>
    </lineage>
</organism>
<dbReference type="Gene3D" id="3.55.50.30">
    <property type="match status" value="1"/>
</dbReference>
<keyword evidence="1" id="KW-0812">Transmembrane</keyword>
<dbReference type="PANTHER" id="PTHR30273">
    <property type="entry name" value="PERIPLASMIC SIGNAL SENSOR AND SIGMA FACTOR ACTIVATOR FECR-RELATED"/>
    <property type="match status" value="1"/>
</dbReference>
<feature type="domain" description="FecR protein" evidence="2">
    <location>
        <begin position="176"/>
        <end position="269"/>
    </location>
</feature>
<name>A0A6B9ZPX6_9BACT</name>
<accession>A0A6B9ZPX6</accession>
<dbReference type="InterPro" id="IPR012373">
    <property type="entry name" value="Ferrdict_sens_TM"/>
</dbReference>
<dbReference type="AlphaFoldDB" id="A0A6B9ZPX6"/>
<gene>
    <name evidence="4" type="ORF">GWR21_29265</name>
</gene>
<dbReference type="EMBL" id="CP048113">
    <property type="protein sequence ID" value="QHS63524.1"/>
    <property type="molecule type" value="Genomic_DNA"/>
</dbReference>
<evidence type="ECO:0000313" key="4">
    <source>
        <dbReference type="EMBL" id="QHS63524.1"/>
    </source>
</evidence>
<dbReference type="Proteomes" id="UP000476411">
    <property type="component" value="Chromosome"/>
</dbReference>
<dbReference type="InterPro" id="IPR006860">
    <property type="entry name" value="FecR"/>
</dbReference>
<dbReference type="PIRSF" id="PIRSF018266">
    <property type="entry name" value="FecR"/>
    <property type="match status" value="1"/>
</dbReference>
<dbReference type="PANTHER" id="PTHR30273:SF2">
    <property type="entry name" value="PROTEIN FECR"/>
    <property type="match status" value="1"/>
</dbReference>
<evidence type="ECO:0000313" key="5">
    <source>
        <dbReference type="Proteomes" id="UP000476411"/>
    </source>
</evidence>
<protein>
    <submittedName>
        <fullName evidence="4">DUF4974 domain-containing protein</fullName>
    </submittedName>
</protein>
<feature type="transmembrane region" description="Helical" evidence="1">
    <location>
        <begin position="81"/>
        <end position="102"/>
    </location>
</feature>
<sequence length="380" mass="42572">MLRFETWSIENMTEQEAKALLEKFEHGNCTPEEKLLLYSFYNEFGKTMPDTLQDERLEKMYQRIWMRMDRNRQANGISRSLFIRVAATVAIVIGLGTTYFVLTKNSHKPSTPQVALERLPGTNKAILTLANGKQIDLDSKINGTIAKQGNVSISKAADGQLVYTIEDGIAGSGYNTISTPNGGQYFVKLPDGSTAFLNAGSSLKFPLHFNHSERRVQLSGEAYFEIAKDPGKPFRVVCDGQLIEVLGTHFNVYSYAEEPRVTTLVEGRINATLPATSKTIKLKPGQQSITTPSGFNVEQVNANDVIAWKDGLFIFHNTSLKNVVRQLARWYDVEVDYSTLPDTEFNGEISRKDKLTDVLKLLETASDVPLTFDGRRIMRK</sequence>
<keyword evidence="1" id="KW-0472">Membrane</keyword>
<dbReference type="Gene3D" id="2.60.120.1440">
    <property type="match status" value="1"/>
</dbReference>
<dbReference type="InterPro" id="IPR032508">
    <property type="entry name" value="FecR_C"/>
</dbReference>
<evidence type="ECO:0000259" key="3">
    <source>
        <dbReference type="Pfam" id="PF16344"/>
    </source>
</evidence>
<feature type="domain" description="Protein FecR C-terminal" evidence="3">
    <location>
        <begin position="313"/>
        <end position="377"/>
    </location>
</feature>
<dbReference type="Pfam" id="PF16344">
    <property type="entry name" value="FecR_C"/>
    <property type="match status" value="1"/>
</dbReference>
<keyword evidence="1" id="KW-1133">Transmembrane helix</keyword>
<dbReference type="KEGG" id="chih:GWR21_29265"/>
<dbReference type="RefSeq" id="WP_162335240.1">
    <property type="nucleotide sequence ID" value="NZ_CP048113.1"/>
</dbReference>
<evidence type="ECO:0000259" key="2">
    <source>
        <dbReference type="Pfam" id="PF04773"/>
    </source>
</evidence>
<evidence type="ECO:0000256" key="1">
    <source>
        <dbReference type="SAM" id="Phobius"/>
    </source>
</evidence>
<reference evidence="4 5" key="1">
    <citation type="submission" date="2020-01" db="EMBL/GenBank/DDBJ databases">
        <title>Complete genome sequence of Chitinophaga sp. H33E-04 isolated from quinoa roots.</title>
        <authorList>
            <person name="Weon H.-Y."/>
            <person name="Lee S.A."/>
        </authorList>
    </citation>
    <scope>NUCLEOTIDE SEQUENCE [LARGE SCALE GENOMIC DNA]</scope>
    <source>
        <strain evidence="4 5">H33E-04</strain>
    </source>
</reference>
<dbReference type="GO" id="GO:0016989">
    <property type="term" value="F:sigma factor antagonist activity"/>
    <property type="evidence" value="ECO:0007669"/>
    <property type="project" value="TreeGrafter"/>
</dbReference>
<dbReference type="Pfam" id="PF04773">
    <property type="entry name" value="FecR"/>
    <property type="match status" value="1"/>
</dbReference>
<proteinExistence type="predicted"/>